<dbReference type="PRINTS" id="PR00080">
    <property type="entry name" value="SDRFAMILY"/>
</dbReference>
<dbReference type="Pfam" id="PF13561">
    <property type="entry name" value="adh_short_C2"/>
    <property type="match status" value="1"/>
</dbReference>
<dbReference type="InterPro" id="IPR036291">
    <property type="entry name" value="NAD(P)-bd_dom_sf"/>
</dbReference>
<organism evidence="4">
    <name type="scientific">uncultured Truepera sp</name>
    <dbReference type="NCBI Taxonomy" id="543023"/>
    <lineage>
        <taxon>Bacteria</taxon>
        <taxon>Thermotogati</taxon>
        <taxon>Deinococcota</taxon>
        <taxon>Deinococci</taxon>
        <taxon>Trueperales</taxon>
        <taxon>Trueperaceae</taxon>
        <taxon>Truepera</taxon>
        <taxon>environmental samples</taxon>
    </lineage>
</organism>
<dbReference type="CDD" id="cd05355">
    <property type="entry name" value="SDR_c1"/>
    <property type="match status" value="1"/>
</dbReference>
<feature type="compositionally biased region" description="Basic and acidic residues" evidence="3">
    <location>
        <begin position="1"/>
        <end position="19"/>
    </location>
</feature>
<dbReference type="GO" id="GO:0016614">
    <property type="term" value="F:oxidoreductase activity, acting on CH-OH group of donors"/>
    <property type="evidence" value="ECO:0007669"/>
    <property type="project" value="UniProtKB-ARBA"/>
</dbReference>
<evidence type="ECO:0000256" key="2">
    <source>
        <dbReference type="ARBA" id="ARBA00023002"/>
    </source>
</evidence>
<feature type="compositionally biased region" description="Basic and acidic residues" evidence="3">
    <location>
        <begin position="38"/>
        <end position="52"/>
    </location>
</feature>
<reference evidence="4" key="1">
    <citation type="submission" date="2020-02" db="EMBL/GenBank/DDBJ databases">
        <authorList>
            <person name="Meier V. D."/>
        </authorList>
    </citation>
    <scope>NUCLEOTIDE SEQUENCE</scope>
    <source>
        <strain evidence="4">AVDCRST_MAG86</strain>
    </source>
</reference>
<protein>
    <submittedName>
        <fullName evidence="4">Dehydrogenases with different specificities (Related to short-chain alcohol dehydrogenases)</fullName>
    </submittedName>
</protein>
<dbReference type="PANTHER" id="PTHR48107:SF16">
    <property type="entry name" value="NADPH-DEPENDENT ALDEHYDE REDUCTASE 1, CHLOROPLASTIC"/>
    <property type="match status" value="1"/>
</dbReference>
<dbReference type="EMBL" id="CADCWP010000017">
    <property type="protein sequence ID" value="CAA9556609.1"/>
    <property type="molecule type" value="Genomic_DNA"/>
</dbReference>
<gene>
    <name evidence="4" type="ORF">AVDCRST_MAG86-250</name>
</gene>
<name>A0A6J4UR57_9DEIN</name>
<dbReference type="FunFam" id="3.40.50.720:FF:000084">
    <property type="entry name" value="Short-chain dehydrogenase reductase"/>
    <property type="match status" value="1"/>
</dbReference>
<accession>A0A6J4UR57</accession>
<dbReference type="Gene3D" id="3.40.50.720">
    <property type="entry name" value="NAD(P)-binding Rossmann-like Domain"/>
    <property type="match status" value="1"/>
</dbReference>
<evidence type="ECO:0000313" key="4">
    <source>
        <dbReference type="EMBL" id="CAA9556609.1"/>
    </source>
</evidence>
<dbReference type="PRINTS" id="PR00081">
    <property type="entry name" value="GDHRDH"/>
</dbReference>
<dbReference type="NCBIfam" id="NF005559">
    <property type="entry name" value="PRK07231.1"/>
    <property type="match status" value="1"/>
</dbReference>
<dbReference type="PANTHER" id="PTHR48107">
    <property type="entry name" value="NADPH-DEPENDENT ALDEHYDE REDUCTASE-LIKE PROTEIN, CHLOROPLASTIC-RELATED"/>
    <property type="match status" value="1"/>
</dbReference>
<keyword evidence="2" id="KW-0560">Oxidoreductase</keyword>
<comment type="similarity">
    <text evidence="1">Belongs to the short-chain dehydrogenases/reductases (SDR) family.</text>
</comment>
<evidence type="ECO:0000256" key="1">
    <source>
        <dbReference type="ARBA" id="ARBA00006484"/>
    </source>
</evidence>
<dbReference type="SUPFAM" id="SSF51735">
    <property type="entry name" value="NAD(P)-binding Rossmann-fold domains"/>
    <property type="match status" value="1"/>
</dbReference>
<feature type="region of interest" description="Disordered" evidence="3">
    <location>
        <begin position="1"/>
        <end position="52"/>
    </location>
</feature>
<proteinExistence type="inferred from homology"/>
<sequence>MSKDSAGRNDAEQDPREQGPKPPLPEPEQQVPGTEGEMATKADHGEDSYRGSGKLEGKVALITGADSGIGKAVAIAYAREGADIVVSYLNEEEDARDTARLVEEAGRKAVLIAGDISQEAHCQGLVERTVQELGGLDILVNNAAFQMSREHISDISSDEFDFTFRTNVYAMFYLCKAAVPHMKPGGSIINTSSIQAYQPSAELLAYAATKGAIVNFTKGLASMVAEQGIRVNSVAPGPIWTPLIPATMPPEKVEQFGKQVPLQRPGQPAELAPTFVLLASQDGSYISGAVIPVTGGQPTM</sequence>
<dbReference type="PROSITE" id="PS00061">
    <property type="entry name" value="ADH_SHORT"/>
    <property type="match status" value="1"/>
</dbReference>
<dbReference type="InterPro" id="IPR020904">
    <property type="entry name" value="Sc_DH/Rdtase_CS"/>
</dbReference>
<dbReference type="AlphaFoldDB" id="A0A6J4UR57"/>
<dbReference type="InterPro" id="IPR002347">
    <property type="entry name" value="SDR_fam"/>
</dbReference>
<evidence type="ECO:0000256" key="3">
    <source>
        <dbReference type="SAM" id="MobiDB-lite"/>
    </source>
</evidence>